<sequence>MRQLSLVALAAVMASAAPVVAQELPGNGVSVSPIKGSPANAWFQHMVVQLGLEALGYDVQETLEADFPAVHLAVASGDADYTFNHWKPLHNGFFDKSGGEAVMTRVNASITGAGQGYFIDKKTAEEHGIKDIGQLQDPAVSAIFDSDGDGRANLSGCNPGWGCELAIEKHLDDYDLRETVQHDQGSYFAIMADTITRYNEGGSILYYTWTPNWISDVLVPGNDVVQVGVPTDGEFDAGFAVNDVYIVANNDFLEENQAAARFFKLVKIPIAAVNAAQVKLRDGENTLEDFRRHAEDWVEENQAEFDGWVTEAAKAN</sequence>
<organism evidence="3 4">
    <name type="scientific">Roseibium album</name>
    <dbReference type="NCBI Taxonomy" id="311410"/>
    <lineage>
        <taxon>Bacteria</taxon>
        <taxon>Pseudomonadati</taxon>
        <taxon>Pseudomonadota</taxon>
        <taxon>Alphaproteobacteria</taxon>
        <taxon>Hyphomicrobiales</taxon>
        <taxon>Stappiaceae</taxon>
        <taxon>Roseibium</taxon>
    </lineage>
</organism>
<dbReference type="GO" id="GO:0043190">
    <property type="term" value="C:ATP-binding cassette (ABC) transporter complex"/>
    <property type="evidence" value="ECO:0007669"/>
    <property type="project" value="InterPro"/>
</dbReference>
<feature type="domain" description="ABC-type glycine betaine transport system substrate-binding" evidence="2">
    <location>
        <begin position="46"/>
        <end position="300"/>
    </location>
</feature>
<dbReference type="EMBL" id="CXWC01000010">
    <property type="protein sequence ID" value="CTQ71573.1"/>
    <property type="molecule type" value="Genomic_DNA"/>
</dbReference>
<dbReference type="CDD" id="cd13638">
    <property type="entry name" value="PBP2_EcProx_like"/>
    <property type="match status" value="1"/>
</dbReference>
<dbReference type="OrthoDB" id="9787902at2"/>
<protein>
    <submittedName>
        <fullName evidence="3">Glycine betaine-binding periplasmic protein</fullName>
    </submittedName>
</protein>
<reference evidence="4" key="1">
    <citation type="submission" date="2015-07" db="EMBL/GenBank/DDBJ databases">
        <authorList>
            <person name="Rodrigo-Torres Lidia"/>
            <person name="Arahal R.David."/>
        </authorList>
    </citation>
    <scope>NUCLEOTIDE SEQUENCE [LARGE SCALE GENOMIC DNA]</scope>
    <source>
        <strain evidence="4">CECT 5096</strain>
    </source>
</reference>
<name>A0A0M6Z3P9_9HYPH</name>
<evidence type="ECO:0000259" key="2">
    <source>
        <dbReference type="Pfam" id="PF04069"/>
    </source>
</evidence>
<dbReference type="RefSeq" id="WP_082442659.1">
    <property type="nucleotide sequence ID" value="NZ_CXWA01000001.1"/>
</dbReference>
<dbReference type="Gene3D" id="3.40.190.100">
    <property type="entry name" value="Glycine betaine-binding periplasmic protein, domain 2"/>
    <property type="match status" value="1"/>
</dbReference>
<dbReference type="Pfam" id="PF04069">
    <property type="entry name" value="OpuAC"/>
    <property type="match status" value="1"/>
</dbReference>
<dbReference type="STRING" id="311410.LA5095_01712"/>
<dbReference type="Proteomes" id="UP000049983">
    <property type="component" value="Unassembled WGS sequence"/>
</dbReference>
<keyword evidence="4" id="KW-1185">Reference proteome</keyword>
<dbReference type="InterPro" id="IPR007210">
    <property type="entry name" value="ABC_Gly_betaine_transp_sub-bd"/>
</dbReference>
<evidence type="ECO:0000313" key="4">
    <source>
        <dbReference type="Proteomes" id="UP000049983"/>
    </source>
</evidence>
<dbReference type="GeneID" id="97670332"/>
<dbReference type="GO" id="GO:0022857">
    <property type="term" value="F:transmembrane transporter activity"/>
    <property type="evidence" value="ECO:0007669"/>
    <property type="project" value="InterPro"/>
</dbReference>
<dbReference type="AlphaFoldDB" id="A0A0M6Z3P9"/>
<dbReference type="Gene3D" id="3.40.190.10">
    <property type="entry name" value="Periplasmic binding protein-like II"/>
    <property type="match status" value="1"/>
</dbReference>
<feature type="chain" id="PRO_5009787654" evidence="1">
    <location>
        <begin position="22"/>
        <end position="316"/>
    </location>
</feature>
<feature type="signal peptide" evidence="1">
    <location>
        <begin position="1"/>
        <end position="21"/>
    </location>
</feature>
<gene>
    <name evidence="3" type="primary">proX_3</name>
    <name evidence="3" type="ORF">LA5096_02966</name>
</gene>
<evidence type="ECO:0000313" key="3">
    <source>
        <dbReference type="EMBL" id="CTQ71573.1"/>
    </source>
</evidence>
<evidence type="ECO:0000256" key="1">
    <source>
        <dbReference type="SAM" id="SignalP"/>
    </source>
</evidence>
<dbReference type="SUPFAM" id="SSF53850">
    <property type="entry name" value="Periplasmic binding protein-like II"/>
    <property type="match status" value="1"/>
</dbReference>
<dbReference type="NCBIfam" id="NF008334">
    <property type="entry name" value="PRK11119.1"/>
    <property type="match status" value="1"/>
</dbReference>
<proteinExistence type="predicted"/>
<accession>A0A0M6Z3P9</accession>
<keyword evidence="1" id="KW-0732">Signal</keyword>